<keyword evidence="4" id="KW-1185">Reference proteome</keyword>
<reference evidence="3 4" key="1">
    <citation type="journal article" date="2023" name="Ecotoxicol. Environ. Saf.">
        <title>Mercury remediation potential of mercury-resistant strain Rheinheimera metallidurans sp. nov. isolated from a municipal waste dumping site.</title>
        <authorList>
            <person name="Yadav V."/>
            <person name="Manjhi A."/>
            <person name="Vadakedath N."/>
        </authorList>
    </citation>
    <scope>NUCLEOTIDE SEQUENCE [LARGE SCALE GENOMIC DNA]</scope>
    <source>
        <strain evidence="3 4">E-49</strain>
    </source>
</reference>
<feature type="compositionally biased region" description="Low complexity" evidence="1">
    <location>
        <begin position="1"/>
        <end position="29"/>
    </location>
</feature>
<feature type="transmembrane region" description="Helical" evidence="2">
    <location>
        <begin position="84"/>
        <end position="101"/>
    </location>
</feature>
<evidence type="ECO:0000256" key="2">
    <source>
        <dbReference type="SAM" id="Phobius"/>
    </source>
</evidence>
<dbReference type="EMBL" id="JALAAR010000002">
    <property type="protein sequence ID" value="MEH8016149.1"/>
    <property type="molecule type" value="Genomic_DNA"/>
</dbReference>
<name>A0ABU8C2M7_9GAMM</name>
<organism evidence="3 4">
    <name type="scientific">Rheinheimera muenzenbergensis</name>
    <dbReference type="NCBI Taxonomy" id="1193628"/>
    <lineage>
        <taxon>Bacteria</taxon>
        <taxon>Pseudomonadati</taxon>
        <taxon>Pseudomonadota</taxon>
        <taxon>Gammaproteobacteria</taxon>
        <taxon>Chromatiales</taxon>
        <taxon>Chromatiaceae</taxon>
        <taxon>Rheinheimera</taxon>
    </lineage>
</organism>
<keyword evidence="2" id="KW-0472">Membrane</keyword>
<feature type="region of interest" description="Disordered" evidence="1">
    <location>
        <begin position="1"/>
        <end position="79"/>
    </location>
</feature>
<evidence type="ECO:0000313" key="4">
    <source>
        <dbReference type="Proteomes" id="UP001375382"/>
    </source>
</evidence>
<dbReference type="Proteomes" id="UP001375382">
    <property type="component" value="Unassembled WGS sequence"/>
</dbReference>
<keyword evidence="2" id="KW-1133">Transmembrane helix</keyword>
<feature type="compositionally biased region" description="Basic and acidic residues" evidence="1">
    <location>
        <begin position="30"/>
        <end position="47"/>
    </location>
</feature>
<feature type="compositionally biased region" description="Polar residues" evidence="1">
    <location>
        <begin position="66"/>
        <end position="79"/>
    </location>
</feature>
<proteinExistence type="predicted"/>
<sequence>MASSSTQAGSSANGAANSPVTNKASQAAHHAVDAMAEKAAAAEDSLRKTAATSRDNIAQKQEHIKQQLQSSYSKTRQLAEQNPLATAGIAFAAGVLLTSLLRRR</sequence>
<protein>
    <submittedName>
        <fullName evidence="3">DUF883 C-terminal domain-containing protein</fullName>
    </submittedName>
</protein>
<feature type="compositionally biased region" description="Polar residues" evidence="1">
    <location>
        <begin position="50"/>
        <end position="59"/>
    </location>
</feature>
<evidence type="ECO:0000256" key="1">
    <source>
        <dbReference type="SAM" id="MobiDB-lite"/>
    </source>
</evidence>
<comment type="caution">
    <text evidence="3">The sequence shown here is derived from an EMBL/GenBank/DDBJ whole genome shotgun (WGS) entry which is preliminary data.</text>
</comment>
<accession>A0ABU8C2M7</accession>
<gene>
    <name evidence="3" type="ORF">MN202_02785</name>
</gene>
<dbReference type="RefSeq" id="WP_335734567.1">
    <property type="nucleotide sequence ID" value="NZ_JALAAR010000002.1"/>
</dbReference>
<keyword evidence="2" id="KW-0812">Transmembrane</keyword>
<evidence type="ECO:0000313" key="3">
    <source>
        <dbReference type="EMBL" id="MEH8016149.1"/>
    </source>
</evidence>